<evidence type="ECO:0000313" key="2">
    <source>
        <dbReference type="EMBL" id="UPV74371.1"/>
    </source>
</evidence>
<dbReference type="InterPro" id="IPR016181">
    <property type="entry name" value="Acyl_CoA_acyltransferase"/>
</dbReference>
<dbReference type="PANTHER" id="PTHR36174:SF1">
    <property type="entry name" value="LIPID II:GLYCINE GLYCYLTRANSFERASE"/>
    <property type="match status" value="1"/>
</dbReference>
<protein>
    <submittedName>
        <fullName evidence="2">GNAT family N-acetyltransferase</fullName>
    </submittedName>
</protein>
<dbReference type="GeneID" id="72187090"/>
<accession>A0A8U0HUD2</accession>
<dbReference type="Proteomes" id="UP000830729">
    <property type="component" value="Chromosome"/>
</dbReference>
<dbReference type="Gene3D" id="3.40.630.30">
    <property type="match status" value="1"/>
</dbReference>
<evidence type="ECO:0000313" key="3">
    <source>
        <dbReference type="Proteomes" id="UP000830729"/>
    </source>
</evidence>
<proteinExistence type="predicted"/>
<sequence>MRVEQLELSEWESALPSDGFEVFHLPEALEVVDRHTDAEMKLFGGFKGQQPIALLPVFVQQKSVGTAVTSPPPSMGIPRMGPILMPTSPKRRKQEKVNNEFTEKVLQQVGTDLDLDGRLAEAGVESPTAERVLDTLDVDSRLTLFRMECNAAYGDPRPYAWGNLQVEPNFTYFLDLEDRETEEVRKSFSKSLRREIGDAEDLDVTVECEGVSGARDIYRATEERFAEQDEPFGLSWAYVRDLFEALAEDDRARAYVARDADGEYLSGITALYSNDHAYFWQGGAKCIYEGTAVNSLIHWRLIEDVVEDPPVESVTQYDLMGANTERLCRYKAKFGADLEPYYVVESSGAAMNVAKRAYKLVQ</sequence>
<organism evidence="2 3">
    <name type="scientific">Halorussus limi</name>
    <dbReference type="NCBI Taxonomy" id="2938695"/>
    <lineage>
        <taxon>Archaea</taxon>
        <taxon>Methanobacteriati</taxon>
        <taxon>Methanobacteriota</taxon>
        <taxon>Stenosarchaea group</taxon>
        <taxon>Halobacteria</taxon>
        <taxon>Halobacteriales</taxon>
        <taxon>Haladaptataceae</taxon>
        <taxon>Halorussus</taxon>
    </lineage>
</organism>
<dbReference type="InterPro" id="IPR050644">
    <property type="entry name" value="PG_Glycine_Bridge_Synth"/>
</dbReference>
<dbReference type="Pfam" id="PF13480">
    <property type="entry name" value="Acetyltransf_6"/>
    <property type="match status" value="1"/>
</dbReference>
<name>A0A8U0HUD2_9EURY</name>
<gene>
    <name evidence="2" type="ORF">M0R89_17785</name>
</gene>
<dbReference type="InterPro" id="IPR038740">
    <property type="entry name" value="BioF2-like_GNAT_dom"/>
</dbReference>
<dbReference type="SUPFAM" id="SSF55729">
    <property type="entry name" value="Acyl-CoA N-acyltransferases (Nat)"/>
    <property type="match status" value="1"/>
</dbReference>
<dbReference type="RefSeq" id="WP_248650417.1">
    <property type="nucleotide sequence ID" value="NZ_CP096659.1"/>
</dbReference>
<dbReference type="EMBL" id="CP096659">
    <property type="protein sequence ID" value="UPV74371.1"/>
    <property type="molecule type" value="Genomic_DNA"/>
</dbReference>
<dbReference type="AlphaFoldDB" id="A0A8U0HUD2"/>
<evidence type="ECO:0000259" key="1">
    <source>
        <dbReference type="Pfam" id="PF13480"/>
    </source>
</evidence>
<reference evidence="2 3" key="1">
    <citation type="submission" date="2022-04" db="EMBL/GenBank/DDBJ databases">
        <title>Diverse halophilic archaea isolated from saline environments.</title>
        <authorList>
            <person name="Cui H.-L."/>
        </authorList>
    </citation>
    <scope>NUCLEOTIDE SEQUENCE [LARGE SCALE GENOMIC DNA]</scope>
    <source>
        <strain evidence="2 3">XZYJT49</strain>
    </source>
</reference>
<feature type="domain" description="BioF2-like acetyltransferase" evidence="1">
    <location>
        <begin position="187"/>
        <end position="331"/>
    </location>
</feature>
<dbReference type="KEGG" id="halx:M0R89_17785"/>
<keyword evidence="3" id="KW-1185">Reference proteome</keyword>
<dbReference type="PANTHER" id="PTHR36174">
    <property type="entry name" value="LIPID II:GLYCINE GLYCYLTRANSFERASE"/>
    <property type="match status" value="1"/>
</dbReference>